<evidence type="ECO:0000313" key="1">
    <source>
        <dbReference type="EMBL" id="KKK53549.1"/>
    </source>
</evidence>
<gene>
    <name evidence="1" type="ORF">LCGC14_3093680</name>
</gene>
<dbReference type="SUPFAM" id="SSF52266">
    <property type="entry name" value="SGNH hydrolase"/>
    <property type="match status" value="1"/>
</dbReference>
<dbReference type="Gene3D" id="3.40.50.1110">
    <property type="entry name" value="SGNH hydrolase"/>
    <property type="match status" value="1"/>
</dbReference>
<dbReference type="AlphaFoldDB" id="A0A0F8YH88"/>
<accession>A0A0F8YH88</accession>
<feature type="non-terminal residue" evidence="1">
    <location>
        <position position="268"/>
    </location>
</feature>
<organism evidence="1">
    <name type="scientific">marine sediment metagenome</name>
    <dbReference type="NCBI Taxonomy" id="412755"/>
    <lineage>
        <taxon>unclassified sequences</taxon>
        <taxon>metagenomes</taxon>
        <taxon>ecological metagenomes</taxon>
    </lineage>
</organism>
<protein>
    <recommendedName>
        <fullName evidence="2">SGNH hydrolase-type esterase domain-containing protein</fullName>
    </recommendedName>
</protein>
<evidence type="ECO:0008006" key="2">
    <source>
        <dbReference type="Google" id="ProtNLM"/>
    </source>
</evidence>
<dbReference type="EMBL" id="LAZR01066446">
    <property type="protein sequence ID" value="KKK53549.1"/>
    <property type="molecule type" value="Genomic_DNA"/>
</dbReference>
<reference evidence="1" key="1">
    <citation type="journal article" date="2015" name="Nature">
        <title>Complex archaea that bridge the gap between prokaryotes and eukaryotes.</title>
        <authorList>
            <person name="Spang A."/>
            <person name="Saw J.H."/>
            <person name="Jorgensen S.L."/>
            <person name="Zaremba-Niedzwiedzka K."/>
            <person name="Martijn J."/>
            <person name="Lind A.E."/>
            <person name="van Eijk R."/>
            <person name="Schleper C."/>
            <person name="Guy L."/>
            <person name="Ettema T.J."/>
        </authorList>
    </citation>
    <scope>NUCLEOTIDE SEQUENCE</scope>
</reference>
<comment type="caution">
    <text evidence="1">The sequence shown here is derived from an EMBL/GenBank/DDBJ whole genome shotgun (WGS) entry which is preliminary data.</text>
</comment>
<name>A0A0F8YH88_9ZZZZ</name>
<proteinExistence type="predicted"/>
<dbReference type="InterPro" id="IPR036514">
    <property type="entry name" value="SGNH_hydro_sf"/>
</dbReference>
<sequence>MRRARPTWAENSITINGKGLRGKEFPYEKAEGKTRIILLGDSITFGFGLDEQDTFAYMLQQKAPENFEFINAGTVGYGTDQEYLFYRKEISRYEFDLMVVGFSGGDIFDNTSSIRYGANKPYFRLVDGQLMLFNVPVPEKTSAKETLLKDKPLSRFLFERSSLFRFAFLRIVALNRIYDVTIKETDIFEGMKTTTAIISSLKEECSRRGQSVIFVAIPQRDWLEQGFKIPHEGALRSMIMAGVPILDLWVPFEENLKEGLFVEDDITH</sequence>